<proteinExistence type="predicted"/>
<dbReference type="Proteomes" id="UP000827549">
    <property type="component" value="Chromosome 3"/>
</dbReference>
<name>A0AAF0Y4V2_9TREE</name>
<dbReference type="RefSeq" id="XP_062626375.1">
    <property type="nucleotide sequence ID" value="XM_062770391.1"/>
</dbReference>
<dbReference type="PROSITE" id="PS51257">
    <property type="entry name" value="PROKAR_LIPOPROTEIN"/>
    <property type="match status" value="1"/>
</dbReference>
<organism evidence="2 3">
    <name type="scientific">Vanrija pseudolonga</name>
    <dbReference type="NCBI Taxonomy" id="143232"/>
    <lineage>
        <taxon>Eukaryota</taxon>
        <taxon>Fungi</taxon>
        <taxon>Dikarya</taxon>
        <taxon>Basidiomycota</taxon>
        <taxon>Agaricomycotina</taxon>
        <taxon>Tremellomycetes</taxon>
        <taxon>Trichosporonales</taxon>
        <taxon>Trichosporonaceae</taxon>
        <taxon>Vanrija</taxon>
    </lineage>
</organism>
<keyword evidence="1" id="KW-0812">Transmembrane</keyword>
<keyword evidence="3" id="KW-1185">Reference proteome</keyword>
<keyword evidence="1" id="KW-0472">Membrane</keyword>
<accession>A0AAF0Y4V2</accession>
<reference evidence="2" key="1">
    <citation type="submission" date="2023-10" db="EMBL/GenBank/DDBJ databases">
        <authorList>
            <person name="Noh H."/>
        </authorList>
    </citation>
    <scope>NUCLEOTIDE SEQUENCE</scope>
    <source>
        <strain evidence="2">DUCC4014</strain>
    </source>
</reference>
<dbReference type="EMBL" id="CP086716">
    <property type="protein sequence ID" value="WOO80343.1"/>
    <property type="molecule type" value="Genomic_DNA"/>
</dbReference>
<feature type="transmembrane region" description="Helical" evidence="1">
    <location>
        <begin position="206"/>
        <end position="230"/>
    </location>
</feature>
<dbReference type="GeneID" id="87807101"/>
<evidence type="ECO:0000256" key="1">
    <source>
        <dbReference type="SAM" id="Phobius"/>
    </source>
</evidence>
<feature type="transmembrane region" description="Helical" evidence="1">
    <location>
        <begin position="170"/>
        <end position="200"/>
    </location>
</feature>
<gene>
    <name evidence="2" type="ORF">LOC62_03G003860</name>
</gene>
<evidence type="ECO:0000313" key="2">
    <source>
        <dbReference type="EMBL" id="WOO80343.1"/>
    </source>
</evidence>
<feature type="transmembrane region" description="Helical" evidence="1">
    <location>
        <begin position="136"/>
        <end position="158"/>
    </location>
</feature>
<sequence>MRSAIHIQTGLCGALLGCTLLALPLMGYTFATSKCESSFRAASQPAHAGLAADYDRITQPTVYTYTQTIAAQGWNSGGAPVRTTTITRTGAPTRRDVVPTIATIQAPPEPTAPPEPVPYKRQWAAEPHPPLSDASVGAAVGLAWLAPLAVYLISFLVVRARCPASAFVTVLADLCFLGVFWLLGVVALAVATTFVVLWYAEEGRSLRAVISVALALAWLCWGLITTWLIWEFTHVRRRFRGGFRRSLVLLAEWGYDVPSRHRDSELSDMGVRKISLDN</sequence>
<evidence type="ECO:0000313" key="3">
    <source>
        <dbReference type="Proteomes" id="UP000827549"/>
    </source>
</evidence>
<dbReference type="AlphaFoldDB" id="A0AAF0Y4V2"/>
<protein>
    <submittedName>
        <fullName evidence="2">Uncharacterized protein</fullName>
    </submittedName>
</protein>
<keyword evidence="1" id="KW-1133">Transmembrane helix</keyword>